<protein>
    <submittedName>
        <fullName evidence="2">YYY membrane protein</fullName>
    </submittedName>
</protein>
<dbReference type="PANTHER" id="PTHR10790:SF51">
    <property type="entry name" value="TETRATRICOPEPTIDE REPEAT PROTEIN"/>
    <property type="match status" value="1"/>
</dbReference>
<dbReference type="Proteomes" id="UP000034877">
    <property type="component" value="Unassembled WGS sequence"/>
</dbReference>
<dbReference type="AlphaFoldDB" id="A0A0G1UH98"/>
<feature type="transmembrane region" description="Helical" evidence="1">
    <location>
        <begin position="578"/>
        <end position="599"/>
    </location>
</feature>
<name>A0A0G1UH98_9BACT</name>
<evidence type="ECO:0000256" key="1">
    <source>
        <dbReference type="SAM" id="Phobius"/>
    </source>
</evidence>
<reference evidence="2 3" key="1">
    <citation type="journal article" date="2015" name="Nature">
        <title>rRNA introns, odd ribosomes, and small enigmatic genomes across a large radiation of phyla.</title>
        <authorList>
            <person name="Brown C.T."/>
            <person name="Hug L.A."/>
            <person name="Thomas B.C."/>
            <person name="Sharon I."/>
            <person name="Castelle C.J."/>
            <person name="Singh A."/>
            <person name="Wilkins M.J."/>
            <person name="Williams K.H."/>
            <person name="Banfield J.F."/>
        </authorList>
    </citation>
    <scope>NUCLEOTIDE SEQUENCE [LARGE SCALE GENOMIC DNA]</scope>
</reference>
<keyword evidence="1" id="KW-0472">Membrane</keyword>
<feature type="transmembrane region" description="Helical" evidence="1">
    <location>
        <begin position="546"/>
        <end position="566"/>
    </location>
</feature>
<keyword evidence="1" id="KW-0812">Transmembrane</keyword>
<evidence type="ECO:0000313" key="2">
    <source>
        <dbReference type="EMBL" id="KKU93501.1"/>
    </source>
</evidence>
<feature type="transmembrane region" description="Helical" evidence="1">
    <location>
        <begin position="181"/>
        <end position="201"/>
    </location>
</feature>
<feature type="transmembrane region" description="Helical" evidence="1">
    <location>
        <begin position="514"/>
        <end position="534"/>
    </location>
</feature>
<feature type="transmembrane region" description="Helical" evidence="1">
    <location>
        <begin position="429"/>
        <end position="445"/>
    </location>
</feature>
<feature type="transmembrane region" description="Helical" evidence="1">
    <location>
        <begin position="148"/>
        <end position="169"/>
    </location>
</feature>
<feature type="transmembrane region" description="Helical" evidence="1">
    <location>
        <begin position="457"/>
        <end position="474"/>
    </location>
</feature>
<feature type="transmembrane region" description="Helical" evidence="1">
    <location>
        <begin position="296"/>
        <end position="320"/>
    </location>
</feature>
<sequence>MGSPGKRGCWMGQLLPKEKERMSGKVLPKSLQSLSEIRKAPFFPSYENVENMSQKEKAKGKRQKAKVLRRFTGINCSIEIGYNAGMEQDAGIILRWWMTLAGVGIAGWPIARRLFSGWTDQGYFLAKAIGIAGISLLVWWLGSLRVIPFTWPATIIAGGVITALGMSWLKKSKMDWKSVPWKTIAVEELVFLGLLWGWSWVKAHEPSINGLEKFMDYGFMRSILRSNFFPPPDMWFAGGTINYYYFGHLMTAVLTRLSGLDLVYTFNLMLATLFALTATMSFGIGRELLKRLPRSWMLCGAIFIGFLVTLSGNLQTIYAFTKGYWAEIPPPFWTIWSDFSSTDNIREGWRSYWYPNATRFIPYTIHEFPSYSFVVSDVHGHVLSIPLALLMIAMLVSLFGQDKGKLEWWELAVYGTVAGMAFMTNALDGLIYLGLIMMLSIITNLKSQISNLKKIPVAWGIVILAFGVTIIPFVRSFKSFVSGVAVNCPPAALANTKIGPLIFEETEKCQKSPLWMILVLWGFFAYCAVGLYLLKENPLESRNKRMLLVWAVFCTGLIIFPEFFYFKDIYPQHFRSNTMFKLGYQVFMLMSILAGYTIVQMLRAHSSMLKKVFLLGVAPLVFLVSIYPNFGVRSYFEELKTYRGLYGLNWMANKLPDDLAAVNWLNANIPDSQQPVVLEANGDSYTEYERISAFTGLPTVAGWVVHEWLWRGGYEPIAARAEEVRQVYEAADEYSARTVLNKYDVEFIVVGGLERQKYPQLNETLIRQLATPVFASGTITVYKVD</sequence>
<dbReference type="Pfam" id="PF10060">
    <property type="entry name" value="DUF2298"/>
    <property type="match status" value="2"/>
</dbReference>
<dbReference type="PATRIC" id="fig|1618365.3.peg.529"/>
<accession>A0A0G1UH98</accession>
<gene>
    <name evidence="2" type="ORF">UY22_C0019G0026</name>
</gene>
<feature type="transmembrane region" description="Helical" evidence="1">
    <location>
        <begin position="92"/>
        <end position="111"/>
    </location>
</feature>
<dbReference type="EMBL" id="LCPE01000019">
    <property type="protein sequence ID" value="KKU93501.1"/>
    <property type="molecule type" value="Genomic_DNA"/>
</dbReference>
<proteinExistence type="predicted"/>
<feature type="transmembrane region" description="Helical" evidence="1">
    <location>
        <begin position="123"/>
        <end position="142"/>
    </location>
</feature>
<feature type="transmembrane region" description="Helical" evidence="1">
    <location>
        <begin position="262"/>
        <end position="284"/>
    </location>
</feature>
<feature type="transmembrane region" description="Helical" evidence="1">
    <location>
        <begin position="378"/>
        <end position="399"/>
    </location>
</feature>
<dbReference type="PANTHER" id="PTHR10790">
    <property type="entry name" value="TPR-DOMAIN CONTAINING PROTEIN"/>
    <property type="match status" value="1"/>
</dbReference>
<organism evidence="2 3">
    <name type="scientific">Candidatus Amesbacteria bacterium GW2011_GWC1_48_10</name>
    <dbReference type="NCBI Taxonomy" id="1618365"/>
    <lineage>
        <taxon>Bacteria</taxon>
        <taxon>Candidatus Amesiibacteriota</taxon>
    </lineage>
</organism>
<evidence type="ECO:0000313" key="3">
    <source>
        <dbReference type="Proteomes" id="UP000034877"/>
    </source>
</evidence>
<feature type="transmembrane region" description="Helical" evidence="1">
    <location>
        <begin position="611"/>
        <end position="630"/>
    </location>
</feature>
<keyword evidence="1" id="KW-1133">Transmembrane helix</keyword>
<dbReference type="InterPro" id="IPR018746">
    <property type="entry name" value="DUF2298"/>
</dbReference>
<comment type="caution">
    <text evidence="2">The sequence shown here is derived from an EMBL/GenBank/DDBJ whole genome shotgun (WGS) entry which is preliminary data.</text>
</comment>